<dbReference type="InterPro" id="IPR018101">
    <property type="entry name" value="Transl_elong_Ts_CS"/>
</dbReference>
<dbReference type="Pfam" id="PF00889">
    <property type="entry name" value="EF_TS"/>
    <property type="match status" value="1"/>
</dbReference>
<evidence type="ECO:0000313" key="7">
    <source>
        <dbReference type="Proteomes" id="UP000747542"/>
    </source>
</evidence>
<dbReference type="Pfam" id="PF25025">
    <property type="entry name" value="EF-Ts_N"/>
    <property type="match status" value="1"/>
</dbReference>
<evidence type="ECO:0000259" key="5">
    <source>
        <dbReference type="Pfam" id="PF00889"/>
    </source>
</evidence>
<dbReference type="PROSITE" id="PS01127">
    <property type="entry name" value="EF_TS_2"/>
    <property type="match status" value="1"/>
</dbReference>
<dbReference type="Gene3D" id="3.30.479.20">
    <property type="entry name" value="Elongation factor Ts, dimerisation domain"/>
    <property type="match status" value="1"/>
</dbReference>
<keyword evidence="4" id="KW-0496">Mitochondrion</keyword>
<evidence type="ECO:0000256" key="3">
    <source>
        <dbReference type="ARBA" id="ARBA00022917"/>
    </source>
</evidence>
<dbReference type="CDD" id="cd14275">
    <property type="entry name" value="UBA_EF-Ts"/>
    <property type="match status" value="1"/>
</dbReference>
<keyword evidence="7" id="KW-1185">Reference proteome</keyword>
<dbReference type="Proteomes" id="UP000747542">
    <property type="component" value="Unassembled WGS sequence"/>
</dbReference>
<keyword evidence="2 4" id="KW-0251">Elongation factor</keyword>
<dbReference type="InterPro" id="IPR036402">
    <property type="entry name" value="EF-Ts_dimer_sf"/>
</dbReference>
<dbReference type="InterPro" id="IPR001816">
    <property type="entry name" value="Transl_elong_EFTs/EF1B"/>
</dbReference>
<comment type="caution">
    <text evidence="6">The sequence shown here is derived from an EMBL/GenBank/DDBJ whole genome shotgun (WGS) entry which is preliminary data.</text>
</comment>
<protein>
    <recommendedName>
        <fullName evidence="4">Elongation factor Ts, mitochondrial</fullName>
        <shortName evidence="4">EF-Ts</shortName>
        <shortName evidence="4">EF-TsMt</shortName>
    </recommendedName>
</protein>
<dbReference type="GO" id="GO:0005739">
    <property type="term" value="C:mitochondrion"/>
    <property type="evidence" value="ECO:0007669"/>
    <property type="project" value="UniProtKB-SubCell"/>
</dbReference>
<organism evidence="6 7">
    <name type="scientific">Homarus americanus</name>
    <name type="common">American lobster</name>
    <dbReference type="NCBI Taxonomy" id="6706"/>
    <lineage>
        <taxon>Eukaryota</taxon>
        <taxon>Metazoa</taxon>
        <taxon>Ecdysozoa</taxon>
        <taxon>Arthropoda</taxon>
        <taxon>Crustacea</taxon>
        <taxon>Multicrustacea</taxon>
        <taxon>Malacostraca</taxon>
        <taxon>Eumalacostraca</taxon>
        <taxon>Eucarida</taxon>
        <taxon>Decapoda</taxon>
        <taxon>Pleocyemata</taxon>
        <taxon>Astacidea</taxon>
        <taxon>Nephropoidea</taxon>
        <taxon>Nephropidae</taxon>
        <taxon>Homarus</taxon>
    </lineage>
</organism>
<dbReference type="GO" id="GO:0003746">
    <property type="term" value="F:translation elongation factor activity"/>
    <property type="evidence" value="ECO:0007669"/>
    <property type="project" value="UniProtKB-UniRule"/>
</dbReference>
<dbReference type="HAMAP" id="MF_00050">
    <property type="entry name" value="EF_Ts"/>
    <property type="match status" value="1"/>
</dbReference>
<dbReference type="GO" id="GO:0070125">
    <property type="term" value="P:mitochondrial translational elongation"/>
    <property type="evidence" value="ECO:0007669"/>
    <property type="project" value="TreeGrafter"/>
</dbReference>
<dbReference type="PANTHER" id="PTHR11741:SF0">
    <property type="entry name" value="ELONGATION FACTOR TS, MITOCHONDRIAL"/>
    <property type="match status" value="1"/>
</dbReference>
<evidence type="ECO:0000256" key="4">
    <source>
        <dbReference type="HAMAP-Rule" id="MF_03135"/>
    </source>
</evidence>
<keyword evidence="3 4" id="KW-0648">Protein biosynthesis</keyword>
<dbReference type="AlphaFoldDB" id="A0A8J5KB55"/>
<reference evidence="6" key="1">
    <citation type="journal article" date="2021" name="Sci. Adv.">
        <title>The American lobster genome reveals insights on longevity, neural, and immune adaptations.</title>
        <authorList>
            <person name="Polinski J.M."/>
            <person name="Zimin A.V."/>
            <person name="Clark K.F."/>
            <person name="Kohn A.B."/>
            <person name="Sadowski N."/>
            <person name="Timp W."/>
            <person name="Ptitsyn A."/>
            <person name="Khanna P."/>
            <person name="Romanova D.Y."/>
            <person name="Williams P."/>
            <person name="Greenwood S.J."/>
            <person name="Moroz L.L."/>
            <person name="Walt D.R."/>
            <person name="Bodnar A.G."/>
        </authorList>
    </citation>
    <scope>NUCLEOTIDE SEQUENCE</scope>
    <source>
        <strain evidence="6">GMGI-L3</strain>
    </source>
</reference>
<dbReference type="SUPFAM" id="SSF54713">
    <property type="entry name" value="Elongation factor Ts (EF-Ts), dimerisation domain"/>
    <property type="match status" value="1"/>
</dbReference>
<comment type="function">
    <text evidence="4">Associates with the EF-Tu.GDP complex and induces the exchange of GDP to GTP. It remains bound to the aminoacyl-tRNA.EF-Tu.GTP complex up to the GTP hydrolysis stage on the ribosome.</text>
</comment>
<dbReference type="Gene3D" id="1.10.8.10">
    <property type="entry name" value="DNA helicase RuvA subunit, C-terminal domain"/>
    <property type="match status" value="1"/>
</dbReference>
<dbReference type="InterPro" id="IPR009060">
    <property type="entry name" value="UBA-like_sf"/>
</dbReference>
<dbReference type="InterPro" id="IPR014039">
    <property type="entry name" value="Transl_elong_EFTs/EF1B_dimer"/>
</dbReference>
<comment type="similarity">
    <text evidence="1 4">Belongs to the EF-Ts family.</text>
</comment>
<dbReference type="PANTHER" id="PTHR11741">
    <property type="entry name" value="ELONGATION FACTOR TS"/>
    <property type="match status" value="1"/>
</dbReference>
<accession>A0A8J5KB55</accession>
<evidence type="ECO:0000256" key="1">
    <source>
        <dbReference type="ARBA" id="ARBA00005532"/>
    </source>
</evidence>
<dbReference type="SUPFAM" id="SSF46934">
    <property type="entry name" value="UBA-like"/>
    <property type="match status" value="1"/>
</dbReference>
<sequence>MASLLLRRIYAAQEFTLSRRRGKQLLHMCQALYVVDKGHLAKLRKRTGFSISNCKKALEMHSNDLEKAEVWLKAEAQAQGWAKATKLSGRSTTQGLIGIHIEGNTGAMVEVKCETDFVTRNENFKTLVAQLARECMKSATLSPHQSITKAALSEEQLIQLETSEGKTLGDHLALAIGSIGENMSLARAVQVRGGPGVHLLSYSHPSTPDENLVTGKFGVILALKTRGVLSEVSRQLCVHVIGKNLCKYAVRFDS</sequence>
<proteinExistence type="inferred from homology"/>
<comment type="subcellular location">
    <subcellularLocation>
        <location evidence="4">Mitochondrion</location>
    </subcellularLocation>
</comment>
<evidence type="ECO:0000256" key="2">
    <source>
        <dbReference type="ARBA" id="ARBA00022768"/>
    </source>
</evidence>
<feature type="domain" description="Translation elongation factor EFTs/EF1B dimerisation" evidence="5">
    <location>
        <begin position="106"/>
        <end position="241"/>
    </location>
</feature>
<dbReference type="EMBL" id="JAHLQT010018664">
    <property type="protein sequence ID" value="KAG7169015.1"/>
    <property type="molecule type" value="Genomic_DNA"/>
</dbReference>
<dbReference type="PROSITE" id="PS01126">
    <property type="entry name" value="EF_TS_1"/>
    <property type="match status" value="1"/>
</dbReference>
<evidence type="ECO:0000313" key="6">
    <source>
        <dbReference type="EMBL" id="KAG7169015.1"/>
    </source>
</evidence>
<gene>
    <name evidence="6" type="primary">Efts-L</name>
    <name evidence="6" type="ORF">Hamer_G011710</name>
</gene>
<name>A0A8J5KB55_HOMAM</name>